<dbReference type="InterPro" id="IPR051205">
    <property type="entry name" value="UbiH/COQ6_monooxygenase"/>
</dbReference>
<evidence type="ECO:0000259" key="8">
    <source>
        <dbReference type="Pfam" id="PF01494"/>
    </source>
</evidence>
<evidence type="ECO:0000256" key="3">
    <source>
        <dbReference type="ARBA" id="ARBA00005349"/>
    </source>
</evidence>
<keyword evidence="4" id="KW-0285">Flavoprotein</keyword>
<dbReference type="EMBL" id="CP134146">
    <property type="protein sequence ID" value="WNC67736.1"/>
    <property type="molecule type" value="Genomic_DNA"/>
</dbReference>
<sequence length="400" mass="43614">MTTATHYDVIISGAGLAGASMALALSKLNKADGSKLSIAVVEAFAINDNLPKSYDARVIALSHGTATYLQELGVWQTLKPDAMAIADIHISDRGYYGKARINAIDYNVSALGFVSEMQAIGNCLITPLKQCSNVHFIEGQSITNINWQKSDVTVDLADGHSLSAELLLGCDGGQSVCRQQAKISSQEFDYQQVAIIANVSPSKAHNSRAFERFTEYGPLAMLPMTDGRCSLVWTVTPEQVAPLMALSDDEFAQQLEHAFGHWLGSFTQVGKRFSFPLKLIQADEQIHHRMALIGNASHTLHPIAGQGFNLGMRDVKQMTQTIAQALSDNADIGKLKYLRHYADNRSEDHGQVIALTDSLVHLFSNKHFPLVVGRGIGLKVLNYIAPLKKALAEKTMGHTR</sequence>
<evidence type="ECO:0000256" key="1">
    <source>
        <dbReference type="ARBA" id="ARBA00001974"/>
    </source>
</evidence>
<dbReference type="PROSITE" id="PS01304">
    <property type="entry name" value="UBIH"/>
    <property type="match status" value="1"/>
</dbReference>
<keyword evidence="5" id="KW-0274">FAD</keyword>
<feature type="domain" description="FAD-binding" evidence="8">
    <location>
        <begin position="7"/>
        <end position="336"/>
    </location>
</feature>
<evidence type="ECO:0000313" key="9">
    <source>
        <dbReference type="EMBL" id="WNC67736.1"/>
    </source>
</evidence>
<dbReference type="InterPro" id="IPR010971">
    <property type="entry name" value="UbiH/COQ6"/>
</dbReference>
<dbReference type="InterPro" id="IPR011295">
    <property type="entry name" value="UbiH"/>
</dbReference>
<accession>A0ABY9TGA6</accession>
<keyword evidence="10" id="KW-1185">Reference proteome</keyword>
<evidence type="ECO:0000313" key="10">
    <source>
        <dbReference type="Proteomes" id="UP001248581"/>
    </source>
</evidence>
<reference evidence="10" key="1">
    <citation type="submission" date="2023-09" db="EMBL/GenBank/DDBJ databases">
        <authorList>
            <person name="Zhang C."/>
        </authorList>
    </citation>
    <scope>NUCLEOTIDE SEQUENCE [LARGE SCALE GENOMIC DNA]</scope>
    <source>
        <strain evidence="10">SQ345</strain>
    </source>
</reference>
<dbReference type="PRINTS" id="PR00420">
    <property type="entry name" value="RNGMNOXGNASE"/>
</dbReference>
<dbReference type="Proteomes" id="UP001248581">
    <property type="component" value="Chromosome"/>
</dbReference>
<dbReference type="InterPro" id="IPR036188">
    <property type="entry name" value="FAD/NAD-bd_sf"/>
</dbReference>
<dbReference type="RefSeq" id="WP_348386895.1">
    <property type="nucleotide sequence ID" value="NZ_CP134146.1"/>
</dbReference>
<organism evidence="9 10">
    <name type="scientific">Thalassotalea nanhaiensis</name>
    <dbReference type="NCBI Taxonomy" id="3065648"/>
    <lineage>
        <taxon>Bacteria</taxon>
        <taxon>Pseudomonadati</taxon>
        <taxon>Pseudomonadota</taxon>
        <taxon>Gammaproteobacteria</taxon>
        <taxon>Alteromonadales</taxon>
        <taxon>Colwelliaceae</taxon>
        <taxon>Thalassotalea</taxon>
    </lineage>
</organism>
<comment type="similarity">
    <text evidence="3">Belongs to the UbiH/COQ6 family.</text>
</comment>
<dbReference type="NCBIfam" id="TIGR01984">
    <property type="entry name" value="UbiH"/>
    <property type="match status" value="1"/>
</dbReference>
<dbReference type="InterPro" id="IPR018168">
    <property type="entry name" value="Ubi_Hdrlase_CS"/>
</dbReference>
<dbReference type="Pfam" id="PF01494">
    <property type="entry name" value="FAD_binding_3"/>
    <property type="match status" value="1"/>
</dbReference>
<evidence type="ECO:0000256" key="5">
    <source>
        <dbReference type="ARBA" id="ARBA00022827"/>
    </source>
</evidence>
<dbReference type="EC" id="1.14.13.-" evidence="9"/>
<dbReference type="PANTHER" id="PTHR43876:SF8">
    <property type="entry name" value="2-OCTAPRENYL-6-METHOXYPHENOL HYDROXYLASE"/>
    <property type="match status" value="1"/>
</dbReference>
<dbReference type="SUPFAM" id="SSF51905">
    <property type="entry name" value="FAD/NAD(P)-binding domain"/>
    <property type="match status" value="1"/>
</dbReference>
<evidence type="ECO:0000256" key="7">
    <source>
        <dbReference type="ARBA" id="ARBA00023033"/>
    </source>
</evidence>
<gene>
    <name evidence="9" type="primary">ubiH</name>
    <name evidence="9" type="synonym">visB</name>
    <name evidence="9" type="ORF">RI845_14560</name>
</gene>
<dbReference type="NCBIfam" id="TIGR01988">
    <property type="entry name" value="Ubi-OHases"/>
    <property type="match status" value="1"/>
</dbReference>
<evidence type="ECO:0000256" key="2">
    <source>
        <dbReference type="ARBA" id="ARBA00004749"/>
    </source>
</evidence>
<dbReference type="Gene3D" id="3.50.50.60">
    <property type="entry name" value="FAD/NAD(P)-binding domain"/>
    <property type="match status" value="2"/>
</dbReference>
<protein>
    <submittedName>
        <fullName evidence="9">2-octaprenyl-6-methoxyphenyl hydroxylase</fullName>
        <ecNumber evidence="9">1.14.13.-</ecNumber>
    </submittedName>
</protein>
<keyword evidence="6 9" id="KW-0560">Oxidoreductase</keyword>
<dbReference type="NCBIfam" id="NF004356">
    <property type="entry name" value="PRK05732.1"/>
    <property type="match status" value="1"/>
</dbReference>
<keyword evidence="7" id="KW-0503">Monooxygenase</keyword>
<comment type="pathway">
    <text evidence="2">Cofactor biosynthesis; ubiquinone biosynthesis.</text>
</comment>
<name>A0ABY9TGA6_9GAMM</name>
<comment type="cofactor">
    <cofactor evidence="1">
        <name>FAD</name>
        <dbReference type="ChEBI" id="CHEBI:57692"/>
    </cofactor>
</comment>
<dbReference type="InterPro" id="IPR002938">
    <property type="entry name" value="FAD-bd"/>
</dbReference>
<evidence type="ECO:0000256" key="4">
    <source>
        <dbReference type="ARBA" id="ARBA00022630"/>
    </source>
</evidence>
<dbReference type="PANTHER" id="PTHR43876">
    <property type="entry name" value="UBIQUINONE BIOSYNTHESIS MONOOXYGENASE COQ6, MITOCHONDRIAL"/>
    <property type="match status" value="1"/>
</dbReference>
<evidence type="ECO:0000256" key="6">
    <source>
        <dbReference type="ARBA" id="ARBA00023002"/>
    </source>
</evidence>
<proteinExistence type="inferred from homology"/>
<dbReference type="GO" id="GO:0016491">
    <property type="term" value="F:oxidoreductase activity"/>
    <property type="evidence" value="ECO:0007669"/>
    <property type="project" value="UniProtKB-KW"/>
</dbReference>